<reference evidence="1 2" key="1">
    <citation type="submission" date="2018-06" db="EMBL/GenBank/DDBJ databases">
        <authorList>
            <consortium name="Pathogen Informatics"/>
            <person name="Doyle S."/>
        </authorList>
    </citation>
    <scope>NUCLEOTIDE SEQUENCE [LARGE SCALE GENOMIC DNA]</scope>
    <source>
        <strain evidence="1 2">NCTC11546</strain>
    </source>
</reference>
<gene>
    <name evidence="1" type="ORF">NCTC11546_00224</name>
</gene>
<sequence>MTIMQQYLLIDMAALMLKIHQVEEQDLMEKVFLWDF</sequence>
<name>A0A2X2R9G0_CAPOC</name>
<accession>A0A2X2R9G0</accession>
<proteinExistence type="predicted"/>
<organism evidence="1 2">
    <name type="scientific">Capnocytophaga ochracea</name>
    <dbReference type="NCBI Taxonomy" id="1018"/>
    <lineage>
        <taxon>Bacteria</taxon>
        <taxon>Pseudomonadati</taxon>
        <taxon>Bacteroidota</taxon>
        <taxon>Flavobacteriia</taxon>
        <taxon>Flavobacteriales</taxon>
        <taxon>Flavobacteriaceae</taxon>
        <taxon>Capnocytophaga</taxon>
    </lineage>
</organism>
<evidence type="ECO:0000313" key="1">
    <source>
        <dbReference type="EMBL" id="SQA77022.1"/>
    </source>
</evidence>
<dbReference type="EMBL" id="UARG01000017">
    <property type="protein sequence ID" value="SQA77022.1"/>
    <property type="molecule type" value="Genomic_DNA"/>
</dbReference>
<protein>
    <submittedName>
        <fullName evidence="1">Uncharacterized protein</fullName>
    </submittedName>
</protein>
<evidence type="ECO:0000313" key="2">
    <source>
        <dbReference type="Proteomes" id="UP000249891"/>
    </source>
</evidence>
<dbReference type="Proteomes" id="UP000249891">
    <property type="component" value="Unassembled WGS sequence"/>
</dbReference>
<dbReference type="AlphaFoldDB" id="A0A2X2R9G0"/>